<dbReference type="InterPro" id="IPR052394">
    <property type="entry name" value="LRR-containing"/>
</dbReference>
<dbReference type="SMART" id="SM00368">
    <property type="entry name" value="LRR_RI"/>
    <property type="match status" value="6"/>
</dbReference>
<dbReference type="Pfam" id="PF13516">
    <property type="entry name" value="LRR_6"/>
    <property type="match status" value="4"/>
</dbReference>
<sequence>MTQHQYQQFRKDGIIEHVCVRIVSTSASNGGPSCYVTLQDIRDVFPNAQRFKLDGLPIPFLVDSSGSRIEPLRIAFYPYKVLDVIAEEPQLSNANSGSTAGICLPTSGRSANLDRLTTLQKHTHAILIQNLELHDCTIPRLFIMLPVDHTNWDPLNILKNKLRLHFLCECGGYTANTSESSQNQIHIAKHDGYEVRNSIEFFRKYGKRMLILLQWLKVAIPSSASLAPVPHLVDAGIDYSIDYIEALSKENLTLNNINKIDDYEPLEGADPQQLLSFLRTNDEDERLGNLYKIMTETGRVKWICVDHYRLAYKEEEQKAFEGVVGENRGNYDLHLGKVMIILRSKVRAEEFFTALANVRHVYELDITFDWDWTVNELEAFESALKVSSISVLRLDIGRFQKSINGEVLSTSRQYDALVRIIKLNNMKTIHITLSPDLIKLPSLRPKQSSQLHKLSFGMSFRSIGASELLLIVNSLKKNMALTTLALNDNSIRNEGALALSEALKNNTVLTTLDLSNNSIDEYGAAALSEALKTNTMLTTLNLCGSLIGDAGAQALSEALKVNTTLTTLDLSDINNFASWIFRIEDRGTLALSEALKVNTALTTLRLRGNFIGNEGALALSEALKINKTLATLDLERTLVGEEGALALLEALKINTTLTTLEVDREKIGARRASALSEALEANAALTFY</sequence>
<evidence type="ECO:0000313" key="2">
    <source>
        <dbReference type="Proteomes" id="UP000193648"/>
    </source>
</evidence>
<dbReference type="InterPro" id="IPR032675">
    <property type="entry name" value="LRR_dom_sf"/>
</dbReference>
<dbReference type="GeneID" id="33571532"/>
<keyword evidence="2" id="KW-1185">Reference proteome</keyword>
<gene>
    <name evidence="1" type="ORF">BCR41DRAFT_418927</name>
</gene>
<dbReference type="InterPro" id="IPR001611">
    <property type="entry name" value="Leu-rich_rpt"/>
</dbReference>
<dbReference type="PANTHER" id="PTHR24114:SF2">
    <property type="entry name" value="F-BOX DOMAIN-CONTAINING PROTEIN-RELATED"/>
    <property type="match status" value="1"/>
</dbReference>
<dbReference type="Proteomes" id="UP000193648">
    <property type="component" value="Unassembled WGS sequence"/>
</dbReference>
<comment type="caution">
    <text evidence="1">The sequence shown here is derived from an EMBL/GenBank/DDBJ whole genome shotgun (WGS) entry which is preliminary data.</text>
</comment>
<dbReference type="PANTHER" id="PTHR24114">
    <property type="entry name" value="LEUCINE RICH REPEAT FAMILY PROTEIN"/>
    <property type="match status" value="1"/>
</dbReference>
<accession>A0A1Y2H2L3</accession>
<dbReference type="InParanoid" id="A0A1Y2H2L3"/>
<evidence type="ECO:0008006" key="3">
    <source>
        <dbReference type="Google" id="ProtNLM"/>
    </source>
</evidence>
<name>A0A1Y2H2L3_9FUNG</name>
<evidence type="ECO:0000313" key="1">
    <source>
        <dbReference type="EMBL" id="ORZ27953.1"/>
    </source>
</evidence>
<proteinExistence type="predicted"/>
<dbReference type="EMBL" id="MCFF01000003">
    <property type="protein sequence ID" value="ORZ27953.1"/>
    <property type="molecule type" value="Genomic_DNA"/>
</dbReference>
<organism evidence="1 2">
    <name type="scientific">Lobosporangium transversale</name>
    <dbReference type="NCBI Taxonomy" id="64571"/>
    <lineage>
        <taxon>Eukaryota</taxon>
        <taxon>Fungi</taxon>
        <taxon>Fungi incertae sedis</taxon>
        <taxon>Mucoromycota</taxon>
        <taxon>Mortierellomycotina</taxon>
        <taxon>Mortierellomycetes</taxon>
        <taxon>Mortierellales</taxon>
        <taxon>Mortierellaceae</taxon>
        <taxon>Lobosporangium</taxon>
    </lineage>
</organism>
<dbReference type="OrthoDB" id="2444617at2759"/>
<protein>
    <recommendedName>
        <fullName evidence="3">RNI-like protein</fullName>
    </recommendedName>
</protein>
<reference evidence="1 2" key="1">
    <citation type="submission" date="2016-07" db="EMBL/GenBank/DDBJ databases">
        <title>Pervasive Adenine N6-methylation of Active Genes in Fungi.</title>
        <authorList>
            <consortium name="DOE Joint Genome Institute"/>
            <person name="Mondo S.J."/>
            <person name="Dannebaum R.O."/>
            <person name="Kuo R.C."/>
            <person name="Labutti K."/>
            <person name="Haridas S."/>
            <person name="Kuo A."/>
            <person name="Salamov A."/>
            <person name="Ahrendt S.R."/>
            <person name="Lipzen A."/>
            <person name="Sullivan W."/>
            <person name="Andreopoulos W.B."/>
            <person name="Clum A."/>
            <person name="Lindquist E."/>
            <person name="Daum C."/>
            <person name="Ramamoorthy G.K."/>
            <person name="Gryganskyi A."/>
            <person name="Culley D."/>
            <person name="Magnuson J.K."/>
            <person name="James T.Y."/>
            <person name="O'Malley M.A."/>
            <person name="Stajich J.E."/>
            <person name="Spatafora J.W."/>
            <person name="Visel A."/>
            <person name="Grigoriev I.V."/>
        </authorList>
    </citation>
    <scope>NUCLEOTIDE SEQUENCE [LARGE SCALE GENOMIC DNA]</scope>
    <source>
        <strain evidence="1 2">NRRL 3116</strain>
    </source>
</reference>
<dbReference type="STRING" id="64571.A0A1Y2H2L3"/>
<dbReference type="AlphaFoldDB" id="A0A1Y2H2L3"/>
<dbReference type="SUPFAM" id="SSF52047">
    <property type="entry name" value="RNI-like"/>
    <property type="match status" value="1"/>
</dbReference>
<dbReference type="Gene3D" id="3.80.10.10">
    <property type="entry name" value="Ribonuclease Inhibitor"/>
    <property type="match status" value="2"/>
</dbReference>
<dbReference type="RefSeq" id="XP_021885656.1">
    <property type="nucleotide sequence ID" value="XM_022029689.1"/>
</dbReference>